<dbReference type="Pfam" id="PF15943">
    <property type="entry name" value="YdaS_toxin"/>
    <property type="match status" value="1"/>
</dbReference>
<comment type="caution">
    <text evidence="1">The sequence shown here is derived from an EMBL/GenBank/DDBJ whole genome shotgun (WGS) entry which is preliminary data.</text>
</comment>
<dbReference type="HOGENOM" id="CLU_193813_0_0_4"/>
<dbReference type="OrthoDB" id="9104267at2"/>
<accession>V9H5G5</accession>
<reference evidence="1 2" key="2">
    <citation type="submission" date="2011-10" db="EMBL/GenBank/DDBJ databases">
        <title>The Genome Sequence of Simonsiella muelleri ATCC 29453.</title>
        <authorList>
            <consortium name="The Broad Institute Genome Sequencing Platform"/>
            <consortium name="The Broad Institute Genome Sequencing Center for Infectious Disease"/>
            <person name="Earl A."/>
            <person name="Ward D."/>
            <person name="Feldgarden M."/>
            <person name="Gevers D."/>
            <person name="Izard J."/>
            <person name="Baranova O.V."/>
            <person name="Blanton J.M."/>
            <person name="Tanner A.C."/>
            <person name="Dewhirst F."/>
            <person name="Young S.K."/>
            <person name="Zeng Q."/>
            <person name="Gargeya S."/>
            <person name="Fitzgerald M."/>
            <person name="Haas B."/>
            <person name="Abouelleil A."/>
            <person name="Alvarado L."/>
            <person name="Arachchi H.M."/>
            <person name="Berlin A."/>
            <person name="Brown A."/>
            <person name="Chapman S.B."/>
            <person name="Chen Z."/>
            <person name="Dunbar C."/>
            <person name="Freedman E."/>
            <person name="Gearin G."/>
            <person name="Goldberg J."/>
            <person name="Griggs A."/>
            <person name="Gujja S."/>
            <person name="Heiman D."/>
            <person name="Howarth C."/>
            <person name="Larson L."/>
            <person name="Lui A."/>
            <person name="MacDonald P.J.P."/>
            <person name="Montmayeur A."/>
            <person name="Murphy C."/>
            <person name="Neiman D."/>
            <person name="Pearson M."/>
            <person name="Priest M."/>
            <person name="Roberts A."/>
            <person name="Saif S."/>
            <person name="Shea T."/>
            <person name="Shenoy N."/>
            <person name="Sisk P."/>
            <person name="Stolte C."/>
            <person name="Sykes S."/>
            <person name="Wortman J."/>
            <person name="Nusbaum C."/>
            <person name="Birren B."/>
        </authorList>
    </citation>
    <scope>NUCLEOTIDE SEQUENCE [LARGE SCALE GENOMIC DNA]</scope>
    <source>
        <strain evidence="1 2">ATCC 29453</strain>
    </source>
</reference>
<proteinExistence type="predicted"/>
<dbReference type="GO" id="GO:0003677">
    <property type="term" value="F:DNA binding"/>
    <property type="evidence" value="ECO:0007669"/>
    <property type="project" value="InterPro"/>
</dbReference>
<evidence type="ECO:0000313" key="2">
    <source>
        <dbReference type="Proteomes" id="UP000017813"/>
    </source>
</evidence>
<reference evidence="1 2" key="1">
    <citation type="submission" date="2010-03" db="EMBL/GenBank/DDBJ databases">
        <authorList>
            <consortium name="The Broad Institute Genome Sequencing Platform"/>
            <person name="Ward D."/>
            <person name="Earl A."/>
            <person name="Feldgarden M."/>
            <person name="Gevers D."/>
            <person name="Young S."/>
            <person name="Zeng Q."/>
            <person name="Koehrsen M."/>
            <person name="Alvarado L."/>
            <person name="Berlin A.M."/>
            <person name="Borenstein D."/>
            <person name="Chapman S.B."/>
            <person name="Chen Z."/>
            <person name="Engels R."/>
            <person name="Freedman E."/>
            <person name="Gellesch M."/>
            <person name="Goldberg J."/>
            <person name="Griggs A."/>
            <person name="Gujja S."/>
            <person name="Heilman E.R."/>
            <person name="Heiman D.I."/>
            <person name="Hepburn T.A."/>
            <person name="Howarth C."/>
            <person name="Jen D."/>
            <person name="Larson L."/>
            <person name="Mehta T."/>
            <person name="Park D."/>
            <person name="Pearson M."/>
            <person name="Richards J."/>
            <person name="Roberts A."/>
            <person name="Saif S."/>
            <person name="Shea T.D."/>
            <person name="Shenoy N."/>
            <person name="Sisk P."/>
            <person name="Stolte C."/>
            <person name="Sykes S.N."/>
            <person name="Walk T."/>
            <person name="White J."/>
            <person name="Yandava C."/>
            <person name="Izard J."/>
            <person name="Baranova O.V."/>
            <person name="Blanton J.M."/>
            <person name="Tanner A.C."/>
            <person name="Dewhirst F."/>
            <person name="Haas B."/>
            <person name="Nusbaum C."/>
            <person name="Birren B."/>
        </authorList>
    </citation>
    <scope>NUCLEOTIDE SEQUENCE [LARGE SCALE GENOMIC DNA]</scope>
    <source>
        <strain evidence="1 2">ATCC 29453</strain>
    </source>
</reference>
<keyword evidence="2" id="KW-1185">Reference proteome</keyword>
<dbReference type="Proteomes" id="UP000017813">
    <property type="component" value="Unassembled WGS sequence"/>
</dbReference>
<dbReference type="KEGG" id="smur:BWP33_12205"/>
<dbReference type="RefSeq" id="WP_002642806.1">
    <property type="nucleotide sequence ID" value="NZ_CP019448.1"/>
</dbReference>
<gene>
    <name evidence="1" type="ORF">HMPREF9021_02100</name>
</gene>
<dbReference type="InterPro" id="IPR010982">
    <property type="entry name" value="Lambda_DNA-bd_dom_sf"/>
</dbReference>
<dbReference type="AlphaFoldDB" id="V9H5G5"/>
<dbReference type="eggNOG" id="ENOG5033J2N">
    <property type="taxonomic scope" value="Bacteria"/>
</dbReference>
<dbReference type="InterPro" id="IPR031856">
    <property type="entry name" value="YdaS_toxin-like"/>
</dbReference>
<dbReference type="EMBL" id="ADCY02000053">
    <property type="protein sequence ID" value="EFG30032.1"/>
    <property type="molecule type" value="Genomic_DNA"/>
</dbReference>
<sequence length="62" mass="6944">MNANEPSDKKIIEQLGGTSQVAKLIKASPQRVHNWKNRGIPASVKLAYPELFLITQISKEQK</sequence>
<dbReference type="STRING" id="641147.HMPREF9021_02100"/>
<protein>
    <recommendedName>
        <fullName evidence="3">Helix-turn-helix domain-containing protein</fullName>
    </recommendedName>
</protein>
<evidence type="ECO:0008006" key="3">
    <source>
        <dbReference type="Google" id="ProtNLM"/>
    </source>
</evidence>
<name>V9H5G5_9NEIS</name>
<dbReference type="SUPFAM" id="SSF47413">
    <property type="entry name" value="lambda repressor-like DNA-binding domains"/>
    <property type="match status" value="1"/>
</dbReference>
<evidence type="ECO:0000313" key="1">
    <source>
        <dbReference type="EMBL" id="EFG30032.1"/>
    </source>
</evidence>
<dbReference type="Gene3D" id="1.10.260.40">
    <property type="entry name" value="lambda repressor-like DNA-binding domains"/>
    <property type="match status" value="1"/>
</dbReference>
<organism evidence="1 2">
    <name type="scientific">Simonsiella muelleri ATCC 29453</name>
    <dbReference type="NCBI Taxonomy" id="641147"/>
    <lineage>
        <taxon>Bacteria</taxon>
        <taxon>Pseudomonadati</taxon>
        <taxon>Pseudomonadota</taxon>
        <taxon>Betaproteobacteria</taxon>
        <taxon>Neisseriales</taxon>
        <taxon>Neisseriaceae</taxon>
        <taxon>Simonsiella</taxon>
    </lineage>
</organism>